<reference evidence="13" key="1">
    <citation type="submission" date="2025-08" db="UniProtKB">
        <authorList>
            <consortium name="RefSeq"/>
        </authorList>
    </citation>
    <scope>IDENTIFICATION</scope>
    <source>
        <strain evidence="13">15112-1751.03</strain>
        <tissue evidence="13">Whole Adult</tissue>
    </source>
</reference>
<comment type="function">
    <text evidence="8 10">Metal-dependent phosphatase that shows phosphatase activity against several substrates, including fructose-1-phosphate and fructose-6-phosphate. Its preference for fructose-1-phosphate, a strong glycating agent that causes DNA damage rather than a canonical yeast metabolite, suggests a damage-control function in hexose phosphate metabolism. Has also been shown to have O-methyltransferase activity that methylates glutamate residues of target proteins to form gamma-glutamyl methyl ester residues. Possibly methylates PCNA, suggesting it is involved in the DNA damage response.</text>
</comment>
<evidence type="ECO:0000256" key="6">
    <source>
        <dbReference type="ARBA" id="ARBA00022801"/>
    </source>
</evidence>
<dbReference type="Pfam" id="PF01937">
    <property type="entry name" value="ARMT1-like_dom"/>
    <property type="match status" value="1"/>
</dbReference>
<evidence type="ECO:0000256" key="8">
    <source>
        <dbReference type="ARBA" id="ARBA00045980"/>
    </source>
</evidence>
<dbReference type="GO" id="GO:0051998">
    <property type="term" value="F:protein carboxyl O-methyltransferase activity"/>
    <property type="evidence" value="ECO:0007669"/>
    <property type="project" value="UniProtKB-UniRule"/>
</dbReference>
<dbReference type="InterPro" id="IPR002791">
    <property type="entry name" value="ARMT1-like_metal-bd"/>
</dbReference>
<evidence type="ECO:0000256" key="2">
    <source>
        <dbReference type="ARBA" id="ARBA00001326"/>
    </source>
</evidence>
<keyword evidence="10" id="KW-0489">Methyltransferase</keyword>
<dbReference type="AlphaFoldDB" id="A0A6P8X5Q0"/>
<keyword evidence="6 10" id="KW-0378">Hydrolase</keyword>
<dbReference type="SUPFAM" id="SSF111321">
    <property type="entry name" value="AF1104-like"/>
    <property type="match status" value="1"/>
</dbReference>
<evidence type="ECO:0000256" key="3">
    <source>
        <dbReference type="ARBA" id="ARBA00009519"/>
    </source>
</evidence>
<evidence type="ECO:0000256" key="7">
    <source>
        <dbReference type="ARBA" id="ARBA00023211"/>
    </source>
</evidence>
<dbReference type="InterPro" id="IPR039763">
    <property type="entry name" value="ARMT1"/>
</dbReference>
<dbReference type="GO" id="GO:0046872">
    <property type="term" value="F:metal ion binding"/>
    <property type="evidence" value="ECO:0007669"/>
    <property type="project" value="UniProtKB-UniRule"/>
</dbReference>
<dbReference type="GeneID" id="117569500"/>
<comment type="catalytic activity">
    <reaction evidence="9 10">
        <text>beta-D-fructose 6-phosphate = dihydroxyacetone + D-glyceraldehyde 3-phosphate</text>
        <dbReference type="Rhea" id="RHEA:28002"/>
        <dbReference type="ChEBI" id="CHEBI:16016"/>
        <dbReference type="ChEBI" id="CHEBI:57634"/>
        <dbReference type="ChEBI" id="CHEBI:59776"/>
    </reaction>
</comment>
<protein>
    <recommendedName>
        <fullName evidence="10">Sugar phosphate phosphatase</fullName>
        <ecNumber evidence="10">2.1.1.-</ecNumber>
        <ecNumber evidence="10">3.1.3.-</ecNumber>
    </recommendedName>
</protein>
<dbReference type="PANTHER" id="PTHR12260:SF6">
    <property type="entry name" value="DAMAGE-CONTROL PHOSPHATASE ARMT1"/>
    <property type="match status" value="1"/>
</dbReference>
<dbReference type="Proteomes" id="UP000515160">
    <property type="component" value="Chromosome 3"/>
</dbReference>
<evidence type="ECO:0000256" key="1">
    <source>
        <dbReference type="ARBA" id="ARBA00000807"/>
    </source>
</evidence>
<dbReference type="GO" id="GO:0005634">
    <property type="term" value="C:nucleus"/>
    <property type="evidence" value="ECO:0007669"/>
    <property type="project" value="TreeGrafter"/>
</dbReference>
<evidence type="ECO:0000313" key="12">
    <source>
        <dbReference type="Proteomes" id="UP000515160"/>
    </source>
</evidence>
<organism evidence="12 13">
    <name type="scientific">Drosophila albomicans</name>
    <name type="common">Fruit fly</name>
    <dbReference type="NCBI Taxonomy" id="7291"/>
    <lineage>
        <taxon>Eukaryota</taxon>
        <taxon>Metazoa</taxon>
        <taxon>Ecdysozoa</taxon>
        <taxon>Arthropoda</taxon>
        <taxon>Hexapoda</taxon>
        <taxon>Insecta</taxon>
        <taxon>Pterygota</taxon>
        <taxon>Neoptera</taxon>
        <taxon>Endopterygota</taxon>
        <taxon>Diptera</taxon>
        <taxon>Brachycera</taxon>
        <taxon>Muscomorpha</taxon>
        <taxon>Ephydroidea</taxon>
        <taxon>Drosophilidae</taxon>
        <taxon>Drosophila</taxon>
    </lineage>
</organism>
<keyword evidence="10" id="KW-0808">Transferase</keyword>
<sequence length="472" mass="55329">MSVAIRTIESWTSLSSNNTYESSWTTLETVVHNKLEDFVEKQNILVLYPALNEPLSAKFYHSHAYKTFRTRSPHMIHELIHSMRENEEWIMKRCGDYARYDLRRVIWSLSILRTEILQNSPFKLFYDQEPDAKEWNVAIKRLANREKNQWFTSTWLFAECYLYRRIWAAFRRAETLRNFDYFSPIKFNTAQGLANLMNNIVIATRGLPLNQMNFQLMLKLSLWSNRCDLSNTADPPNDEMLQLIDEYDKDLIIDQSMDVWHLLSENKQTSRQPIVIDIVFDNAAFELFSDLLLAEYILETGLAQKVRFHVKSIPWFVSDVTAADFHWMLNSFLRNNLVELSAFGHKMRSLLRNQRLELCSINDFWTKPTGFSSMRQLSPCLYVELSFSTLVIFKGDLNYRKLLDDINRSSTTPFRDCFGGFIPTSICALRVIKSDIYSGMPLCTVDWLTEDDPHWMMRGEKAVIQLAVKTSP</sequence>
<dbReference type="GO" id="GO:0032259">
    <property type="term" value="P:methylation"/>
    <property type="evidence" value="ECO:0007669"/>
    <property type="project" value="UniProtKB-KW"/>
</dbReference>
<comment type="domain">
    <text evidence="10">Subfamily III proteins have a conserved RTxK motif about 40-50 residues from the C-terminus; the threonine may be replaced by serine or cysteine.</text>
</comment>
<evidence type="ECO:0000256" key="10">
    <source>
        <dbReference type="RuleBase" id="RU367030"/>
    </source>
</evidence>
<dbReference type="Gene3D" id="3.40.50.10880">
    <property type="entry name" value="Uncharacterised protein PF01937, DUF89, domain 3"/>
    <property type="match status" value="1"/>
</dbReference>
<accession>A0A6P8X5Q0</accession>
<keyword evidence="4" id="KW-0533">Nickel</keyword>
<evidence type="ECO:0000259" key="11">
    <source>
        <dbReference type="Pfam" id="PF01937"/>
    </source>
</evidence>
<dbReference type="Gene3D" id="1.20.930.60">
    <property type="match status" value="1"/>
</dbReference>
<evidence type="ECO:0000256" key="9">
    <source>
        <dbReference type="ARBA" id="ARBA00048809"/>
    </source>
</evidence>
<evidence type="ECO:0000256" key="5">
    <source>
        <dbReference type="ARBA" id="ARBA00022723"/>
    </source>
</evidence>
<dbReference type="EC" id="2.1.1.-" evidence="10"/>
<evidence type="ECO:0000313" key="13">
    <source>
        <dbReference type="RefSeq" id="XP_034106575.2"/>
    </source>
</evidence>
<name>A0A6P8X5Q0_DROAB</name>
<comment type="cofactor">
    <cofactor evidence="10">
        <name>Mn(2+)</name>
        <dbReference type="ChEBI" id="CHEBI:29035"/>
    </cofactor>
    <cofactor evidence="10">
        <name>Ni(2+)</name>
        <dbReference type="ChEBI" id="CHEBI:49786"/>
    </cofactor>
</comment>
<dbReference type="OrthoDB" id="541375at2759"/>
<dbReference type="RefSeq" id="XP_034106575.2">
    <property type="nucleotide sequence ID" value="XM_034250684.2"/>
</dbReference>
<keyword evidence="12" id="KW-1185">Reference proteome</keyword>
<comment type="catalytic activity">
    <reaction evidence="2 10">
        <text>beta-D-fructose 1-phosphate + H2O = D-fructose + phosphate</text>
        <dbReference type="Rhea" id="RHEA:35603"/>
        <dbReference type="ChEBI" id="CHEBI:15377"/>
        <dbReference type="ChEBI" id="CHEBI:37721"/>
        <dbReference type="ChEBI" id="CHEBI:43474"/>
        <dbReference type="ChEBI" id="CHEBI:138881"/>
    </reaction>
</comment>
<gene>
    <name evidence="13" type="primary">LOC117569500</name>
</gene>
<keyword evidence="7 10" id="KW-0464">Manganese</keyword>
<evidence type="ECO:0000256" key="4">
    <source>
        <dbReference type="ARBA" id="ARBA00022596"/>
    </source>
</evidence>
<comment type="catalytic activity">
    <reaction evidence="1 10">
        <text>L-glutamyl-[protein] + S-adenosyl-L-methionine = [protein]-L-glutamate 5-O-methyl ester + S-adenosyl-L-homocysteine</text>
        <dbReference type="Rhea" id="RHEA:24452"/>
        <dbReference type="Rhea" id="RHEA-COMP:10208"/>
        <dbReference type="Rhea" id="RHEA-COMP:10311"/>
        <dbReference type="ChEBI" id="CHEBI:29973"/>
        <dbReference type="ChEBI" id="CHEBI:57856"/>
        <dbReference type="ChEBI" id="CHEBI:59789"/>
        <dbReference type="ChEBI" id="CHEBI:82795"/>
    </reaction>
</comment>
<keyword evidence="5 10" id="KW-0479">Metal-binding</keyword>
<dbReference type="InterPro" id="IPR036075">
    <property type="entry name" value="ARMT-1-like_metal-bd_sf"/>
</dbReference>
<comment type="similarity">
    <text evidence="3 10">Belongs to the damage-control phosphatase family. Sugar phosphate phosphatase III subfamily.</text>
</comment>
<dbReference type="EC" id="3.1.3.-" evidence="10"/>
<proteinExistence type="inferred from homology"/>
<feature type="domain" description="Damage-control phosphatase ARMT1-like metal-binding" evidence="11">
    <location>
        <begin position="67"/>
        <end position="441"/>
    </location>
</feature>
<dbReference type="PANTHER" id="PTHR12260">
    <property type="entry name" value="DAMAGE-CONTROL PHOSPHATASE ARMT1"/>
    <property type="match status" value="1"/>
</dbReference>
<dbReference type="GO" id="GO:0016791">
    <property type="term" value="F:phosphatase activity"/>
    <property type="evidence" value="ECO:0007669"/>
    <property type="project" value="TreeGrafter"/>
</dbReference>
<dbReference type="GO" id="GO:0006974">
    <property type="term" value="P:DNA damage response"/>
    <property type="evidence" value="ECO:0007669"/>
    <property type="project" value="TreeGrafter"/>
</dbReference>